<keyword evidence="2" id="KW-1185">Reference proteome</keyword>
<reference evidence="1 2" key="1">
    <citation type="submission" date="2024-04" db="EMBL/GenBank/DDBJ databases">
        <title>Tritrichomonas musculus Genome.</title>
        <authorList>
            <person name="Alves-Ferreira E."/>
            <person name="Grigg M."/>
            <person name="Lorenzi H."/>
            <person name="Galac M."/>
        </authorList>
    </citation>
    <scope>NUCLEOTIDE SEQUENCE [LARGE SCALE GENOMIC DNA]</scope>
    <source>
        <strain evidence="1 2">EAF2021</strain>
    </source>
</reference>
<sequence>MAYSSMLSGTLNLEKLIFSPDSIMPTFDESLRYLKMAADNGNVKAMSLYAKYLCEQKSNPLNARIAAYYYKMAADQGGDSEKLQYAAILNAGKLVPLDKKEASRYFKMSADISFGLWFMPIPLFQRSI</sequence>
<gene>
    <name evidence="1" type="ORF">M9Y10_024951</name>
</gene>
<accession>A0ABR2HBP9</accession>
<comment type="caution">
    <text evidence="1">The sequence shown here is derived from an EMBL/GenBank/DDBJ whole genome shotgun (WGS) entry which is preliminary data.</text>
</comment>
<protein>
    <recommendedName>
        <fullName evidence="3">Sel1 repeat family protein</fullName>
    </recommendedName>
</protein>
<dbReference type="InterPro" id="IPR050767">
    <property type="entry name" value="Sel1_AlgK"/>
</dbReference>
<dbReference type="PANTHER" id="PTHR11102">
    <property type="entry name" value="SEL-1-LIKE PROTEIN"/>
    <property type="match status" value="1"/>
</dbReference>
<proteinExistence type="predicted"/>
<evidence type="ECO:0008006" key="3">
    <source>
        <dbReference type="Google" id="ProtNLM"/>
    </source>
</evidence>
<dbReference type="InterPro" id="IPR011990">
    <property type="entry name" value="TPR-like_helical_dom_sf"/>
</dbReference>
<dbReference type="SUPFAM" id="SSF81901">
    <property type="entry name" value="HCP-like"/>
    <property type="match status" value="1"/>
</dbReference>
<evidence type="ECO:0000313" key="1">
    <source>
        <dbReference type="EMBL" id="KAK8843875.1"/>
    </source>
</evidence>
<name>A0ABR2HBP9_9EUKA</name>
<dbReference type="EMBL" id="JAPFFF010000034">
    <property type="protein sequence ID" value="KAK8843875.1"/>
    <property type="molecule type" value="Genomic_DNA"/>
</dbReference>
<dbReference type="Proteomes" id="UP001470230">
    <property type="component" value="Unassembled WGS sequence"/>
</dbReference>
<evidence type="ECO:0000313" key="2">
    <source>
        <dbReference type="Proteomes" id="UP001470230"/>
    </source>
</evidence>
<organism evidence="1 2">
    <name type="scientific">Tritrichomonas musculus</name>
    <dbReference type="NCBI Taxonomy" id="1915356"/>
    <lineage>
        <taxon>Eukaryota</taxon>
        <taxon>Metamonada</taxon>
        <taxon>Parabasalia</taxon>
        <taxon>Tritrichomonadida</taxon>
        <taxon>Tritrichomonadidae</taxon>
        <taxon>Tritrichomonas</taxon>
    </lineage>
</organism>
<dbReference type="PANTHER" id="PTHR11102:SF160">
    <property type="entry name" value="ERAD-ASSOCIATED E3 UBIQUITIN-PROTEIN LIGASE COMPONENT HRD3"/>
    <property type="match status" value="1"/>
</dbReference>
<dbReference type="Gene3D" id="1.25.40.10">
    <property type="entry name" value="Tetratricopeptide repeat domain"/>
    <property type="match status" value="1"/>
</dbReference>